<comment type="caution">
    <text evidence="11">The sequence shown here is derived from an EMBL/GenBank/DDBJ whole genome shotgun (WGS) entry which is preliminary data.</text>
</comment>
<proteinExistence type="inferred from homology"/>
<name>A0A9X2ACL9_9BACL</name>
<evidence type="ECO:0000256" key="2">
    <source>
        <dbReference type="ARBA" id="ARBA00009236"/>
    </source>
</evidence>
<sequence length="386" mass="42139">MFDEKTVLRIPGPTPVPPEVTRAMTHSMIGHRSGDFSTLFKEVQENLRELFQTSGDVAVIAGTGTAGLEAAVYSMVQQGDRVLAISTGNFGDRFTDIARRTESEVLTMNCEWGTSANVQEIVETLQQYPDIQVVLLTHCETSTGVLNDVKEIARVTHEHGAYLIVDAVSSFVGSPLLMDEWHVDIVVTGSQKALGLPPGLALVAMGPRAIERMKEGPAARSFYFDLRRYQKDISASTTPWTPPVSLIYGLRQSVSMILAEGLQKTQDRHRLLRDMTRAGIRALGLTLMVEDDHMASHTVTTVFVNHADEVRKIMKNDLHLAVAGGQKQLAGKIIRIGHMGYVDASDVLQCLATLEIALVKTGYDITLGTGVGAAAEVYVHAENTRN</sequence>
<dbReference type="SUPFAM" id="SSF53383">
    <property type="entry name" value="PLP-dependent transferases"/>
    <property type="match status" value="1"/>
</dbReference>
<evidence type="ECO:0000256" key="8">
    <source>
        <dbReference type="RuleBase" id="RU004075"/>
    </source>
</evidence>
<evidence type="ECO:0000256" key="6">
    <source>
        <dbReference type="PIRSR" id="PIRSR000524-1"/>
    </source>
</evidence>
<evidence type="ECO:0000256" key="9">
    <source>
        <dbReference type="RuleBase" id="RU004504"/>
    </source>
</evidence>
<dbReference type="Pfam" id="PF00266">
    <property type="entry name" value="Aminotran_5"/>
    <property type="match status" value="1"/>
</dbReference>
<feature type="binding site" evidence="6">
    <location>
        <position position="335"/>
    </location>
    <ligand>
        <name>substrate</name>
    </ligand>
</feature>
<dbReference type="RefSeq" id="WP_241715880.1">
    <property type="nucleotide sequence ID" value="NZ_JALBUF010000012.1"/>
</dbReference>
<dbReference type="PANTHER" id="PTHR21152">
    <property type="entry name" value="AMINOTRANSFERASE CLASS V"/>
    <property type="match status" value="1"/>
</dbReference>
<dbReference type="PIRSF" id="PIRSF000524">
    <property type="entry name" value="SPT"/>
    <property type="match status" value="1"/>
</dbReference>
<dbReference type="InterPro" id="IPR000192">
    <property type="entry name" value="Aminotrans_V_dom"/>
</dbReference>
<evidence type="ECO:0000259" key="10">
    <source>
        <dbReference type="Pfam" id="PF00266"/>
    </source>
</evidence>
<dbReference type="Gene3D" id="3.90.1150.10">
    <property type="entry name" value="Aspartate Aminotransferase, domain 1"/>
    <property type="match status" value="1"/>
</dbReference>
<dbReference type="GO" id="GO:0019265">
    <property type="term" value="P:glycine biosynthetic process, by transamination of glyoxylate"/>
    <property type="evidence" value="ECO:0007669"/>
    <property type="project" value="TreeGrafter"/>
</dbReference>
<dbReference type="AlphaFoldDB" id="A0A9X2ACL9"/>
<dbReference type="InterPro" id="IPR024169">
    <property type="entry name" value="SP_NH2Trfase/AEP_transaminase"/>
</dbReference>
<dbReference type="InterPro" id="IPR015422">
    <property type="entry name" value="PyrdxlP-dep_Trfase_small"/>
</dbReference>
<dbReference type="Proteomes" id="UP001139263">
    <property type="component" value="Unassembled WGS sequence"/>
</dbReference>
<dbReference type="EC" id="2.6.1.51" evidence="11"/>
<dbReference type="Gene3D" id="3.40.640.10">
    <property type="entry name" value="Type I PLP-dependent aspartate aminotransferase-like (Major domain)"/>
    <property type="match status" value="1"/>
</dbReference>
<keyword evidence="5 7" id="KW-0663">Pyridoxal phosphate</keyword>
<comment type="similarity">
    <text evidence="2 8">Belongs to the class-V pyridoxal-phosphate-dependent aminotransferase family.</text>
</comment>
<dbReference type="GO" id="GO:0008453">
    <property type="term" value="F:alanine-glyoxylate transaminase activity"/>
    <property type="evidence" value="ECO:0007669"/>
    <property type="project" value="TreeGrafter"/>
</dbReference>
<feature type="domain" description="Aminotransferase class V" evidence="10">
    <location>
        <begin position="22"/>
        <end position="340"/>
    </location>
</feature>
<evidence type="ECO:0000256" key="7">
    <source>
        <dbReference type="PIRSR" id="PIRSR000524-50"/>
    </source>
</evidence>
<keyword evidence="4 11" id="KW-0808">Transferase</keyword>
<feature type="modified residue" description="N6-(pyridoxal phosphate)lysine" evidence="7">
    <location>
        <position position="192"/>
    </location>
</feature>
<evidence type="ECO:0000256" key="1">
    <source>
        <dbReference type="ARBA" id="ARBA00001933"/>
    </source>
</evidence>
<evidence type="ECO:0000313" key="12">
    <source>
        <dbReference type="Proteomes" id="UP001139263"/>
    </source>
</evidence>
<evidence type="ECO:0000256" key="3">
    <source>
        <dbReference type="ARBA" id="ARBA00022576"/>
    </source>
</evidence>
<organism evidence="11 12">
    <name type="scientific">Sulfoacidibacillus ferrooxidans</name>
    <dbReference type="NCBI Taxonomy" id="2005001"/>
    <lineage>
        <taxon>Bacteria</taxon>
        <taxon>Bacillati</taxon>
        <taxon>Bacillota</taxon>
        <taxon>Bacilli</taxon>
        <taxon>Bacillales</taxon>
        <taxon>Alicyclobacillaceae</taxon>
        <taxon>Sulfoacidibacillus</taxon>
    </lineage>
</organism>
<reference evidence="11" key="1">
    <citation type="submission" date="2022-03" db="EMBL/GenBank/DDBJ databases">
        <title>Draft Genome Sequence of Firmicute Strain S0AB, a Heterotrophic Iron/Sulfur-Oxidizing Extreme Acidophile.</title>
        <authorList>
            <person name="Vergara E."/>
            <person name="Pakostova E."/>
            <person name="Johnson D.B."/>
            <person name="Holmes D.S."/>
        </authorList>
    </citation>
    <scope>NUCLEOTIDE SEQUENCE</scope>
    <source>
        <strain evidence="11">S0AB</strain>
    </source>
</reference>
<comment type="cofactor">
    <cofactor evidence="1 7 9">
        <name>pyridoxal 5'-phosphate</name>
        <dbReference type="ChEBI" id="CHEBI:597326"/>
    </cofactor>
</comment>
<evidence type="ECO:0000313" key="11">
    <source>
        <dbReference type="EMBL" id="MCI0184313.1"/>
    </source>
</evidence>
<keyword evidence="12" id="KW-1185">Reference proteome</keyword>
<dbReference type="PROSITE" id="PS00595">
    <property type="entry name" value="AA_TRANSFER_CLASS_5"/>
    <property type="match status" value="1"/>
</dbReference>
<protein>
    <submittedName>
        <fullName evidence="11">Serine-pyruvate aminotransferase</fullName>
        <ecNumber evidence="11">2.6.1.51</ecNumber>
    </submittedName>
</protein>
<accession>A0A9X2ACL9</accession>
<dbReference type="FunFam" id="3.40.640.10:FF:000027">
    <property type="entry name" value="Serine--pyruvate aminotransferase, mitochondrial"/>
    <property type="match status" value="1"/>
</dbReference>
<keyword evidence="3 11" id="KW-0032">Aminotransferase</keyword>
<dbReference type="EMBL" id="JALBUF010000012">
    <property type="protein sequence ID" value="MCI0184313.1"/>
    <property type="molecule type" value="Genomic_DNA"/>
</dbReference>
<dbReference type="GO" id="GO:0004760">
    <property type="term" value="F:L-serine-pyruvate transaminase activity"/>
    <property type="evidence" value="ECO:0007669"/>
    <property type="project" value="UniProtKB-EC"/>
</dbReference>
<dbReference type="InterPro" id="IPR020578">
    <property type="entry name" value="Aminotrans_V_PyrdxlP_BS"/>
</dbReference>
<evidence type="ECO:0000256" key="5">
    <source>
        <dbReference type="ARBA" id="ARBA00022898"/>
    </source>
</evidence>
<dbReference type="InterPro" id="IPR015421">
    <property type="entry name" value="PyrdxlP-dep_Trfase_major"/>
</dbReference>
<dbReference type="PANTHER" id="PTHR21152:SF40">
    <property type="entry name" value="ALANINE--GLYOXYLATE AMINOTRANSFERASE"/>
    <property type="match status" value="1"/>
</dbReference>
<evidence type="ECO:0000256" key="4">
    <source>
        <dbReference type="ARBA" id="ARBA00022679"/>
    </source>
</evidence>
<dbReference type="InterPro" id="IPR015424">
    <property type="entry name" value="PyrdxlP-dep_Trfase"/>
</dbReference>
<gene>
    <name evidence="11" type="ORF">MM817_02608</name>
</gene>